<accession>A0A4Y3KTJ2</accession>
<proteinExistence type="predicted"/>
<protein>
    <submittedName>
        <fullName evidence="1">Uncharacterized protein</fullName>
    </submittedName>
</protein>
<dbReference type="AlphaFoldDB" id="A0A4Y3KTJ2"/>
<keyword evidence="2" id="KW-1185">Reference proteome</keyword>
<dbReference type="Proteomes" id="UP000317046">
    <property type="component" value="Unassembled WGS sequence"/>
</dbReference>
<comment type="caution">
    <text evidence="1">The sequence shown here is derived from an EMBL/GenBank/DDBJ whole genome shotgun (WGS) entry which is preliminary data.</text>
</comment>
<reference evidence="1" key="1">
    <citation type="submission" date="2019-06" db="EMBL/GenBank/DDBJ databases">
        <title>Whole genome shotgun sequence of Cellulomonas cellasea NBRC 3753.</title>
        <authorList>
            <person name="Hosoyama A."/>
            <person name="Uohara A."/>
            <person name="Ohji S."/>
            <person name="Ichikawa N."/>
        </authorList>
    </citation>
    <scope>NUCLEOTIDE SEQUENCE [LARGE SCALE GENOMIC DNA]</scope>
    <source>
        <strain evidence="1">NBRC 3753</strain>
    </source>
</reference>
<gene>
    <name evidence="1" type="ORF">CCE01nite_06930</name>
</gene>
<organism evidence="1 2">
    <name type="scientific">Cellulomonas cellasea</name>
    <dbReference type="NCBI Taxonomy" id="43670"/>
    <lineage>
        <taxon>Bacteria</taxon>
        <taxon>Bacillati</taxon>
        <taxon>Actinomycetota</taxon>
        <taxon>Actinomycetes</taxon>
        <taxon>Micrococcales</taxon>
        <taxon>Cellulomonadaceae</taxon>
        <taxon>Cellulomonas</taxon>
    </lineage>
</organism>
<name>A0A4Y3KTJ2_9CELL</name>
<evidence type="ECO:0000313" key="1">
    <source>
        <dbReference type="EMBL" id="GEA86744.1"/>
    </source>
</evidence>
<evidence type="ECO:0000313" key="2">
    <source>
        <dbReference type="Proteomes" id="UP000317046"/>
    </source>
</evidence>
<sequence length="141" mass="15002">MTVTVTVTAPRANAGLGAAGLTDCGVMEYPTPDDPARAPVWENYVTAQGALAALRLVPPYAHALGIEVDGNDVVLVVQVPPEAPESDEDIDDIVLQLEVLLGDAVTVRTRTDVRPECTLSPTGGVNDRVRWFFAGRYVGED</sequence>
<dbReference type="EMBL" id="BJLR01000009">
    <property type="protein sequence ID" value="GEA86744.1"/>
    <property type="molecule type" value="Genomic_DNA"/>
</dbReference>